<feature type="region of interest" description="Disordered" evidence="1">
    <location>
        <begin position="36"/>
        <end position="56"/>
    </location>
</feature>
<sequence length="56" mass="6097">MGIDHEENSGRGEVVAEVRAIVSSLVELITSQVEQGSVQDGPKVTRKQLDFKDASR</sequence>
<gene>
    <name evidence="2" type="ORF">Gohar_010239</name>
</gene>
<proteinExistence type="predicted"/>
<protein>
    <submittedName>
        <fullName evidence="2">Uncharacterized protein</fullName>
    </submittedName>
</protein>
<dbReference type="EMBL" id="JABFAD010000006">
    <property type="protein sequence ID" value="MBA0799745.1"/>
    <property type="molecule type" value="Genomic_DNA"/>
</dbReference>
<keyword evidence="3" id="KW-1185">Reference proteome</keyword>
<reference evidence="2 3" key="1">
    <citation type="journal article" date="2019" name="Genome Biol. Evol.">
        <title>Insights into the evolution of the New World diploid cottons (Gossypium, subgenus Houzingenia) based on genome sequencing.</title>
        <authorList>
            <person name="Grover C.E."/>
            <person name="Arick M.A. 2nd"/>
            <person name="Thrash A."/>
            <person name="Conover J.L."/>
            <person name="Sanders W.S."/>
            <person name="Peterson D.G."/>
            <person name="Frelichowski J.E."/>
            <person name="Scheffler J.A."/>
            <person name="Scheffler B.E."/>
            <person name="Wendel J.F."/>
        </authorList>
    </citation>
    <scope>NUCLEOTIDE SEQUENCE [LARGE SCALE GENOMIC DNA]</scope>
    <source>
        <strain evidence="2">0</strain>
        <tissue evidence="2">Leaf</tissue>
    </source>
</reference>
<evidence type="ECO:0000313" key="2">
    <source>
        <dbReference type="EMBL" id="MBA0799745.1"/>
    </source>
</evidence>
<comment type="caution">
    <text evidence="2">The sequence shown here is derived from an EMBL/GenBank/DDBJ whole genome shotgun (WGS) entry which is preliminary data.</text>
</comment>
<feature type="compositionally biased region" description="Basic and acidic residues" evidence="1">
    <location>
        <begin position="47"/>
        <end position="56"/>
    </location>
</feature>
<accession>A0A7J9GSJ2</accession>
<dbReference type="Proteomes" id="UP000593560">
    <property type="component" value="Unassembled WGS sequence"/>
</dbReference>
<dbReference type="AlphaFoldDB" id="A0A7J9GSJ2"/>
<name>A0A7J9GSJ2_9ROSI</name>
<evidence type="ECO:0000256" key="1">
    <source>
        <dbReference type="SAM" id="MobiDB-lite"/>
    </source>
</evidence>
<dbReference type="OrthoDB" id="10428132at2759"/>
<evidence type="ECO:0000313" key="3">
    <source>
        <dbReference type="Proteomes" id="UP000593560"/>
    </source>
</evidence>
<organism evidence="2 3">
    <name type="scientific">Gossypium harknessii</name>
    <dbReference type="NCBI Taxonomy" id="34285"/>
    <lineage>
        <taxon>Eukaryota</taxon>
        <taxon>Viridiplantae</taxon>
        <taxon>Streptophyta</taxon>
        <taxon>Embryophyta</taxon>
        <taxon>Tracheophyta</taxon>
        <taxon>Spermatophyta</taxon>
        <taxon>Magnoliopsida</taxon>
        <taxon>eudicotyledons</taxon>
        <taxon>Gunneridae</taxon>
        <taxon>Pentapetalae</taxon>
        <taxon>rosids</taxon>
        <taxon>malvids</taxon>
        <taxon>Malvales</taxon>
        <taxon>Malvaceae</taxon>
        <taxon>Malvoideae</taxon>
        <taxon>Gossypium</taxon>
    </lineage>
</organism>